<protein>
    <submittedName>
        <fullName evidence="3">HTH domain protein</fullName>
    </submittedName>
</protein>
<dbReference type="InterPro" id="IPR036388">
    <property type="entry name" value="WH-like_DNA-bd_sf"/>
</dbReference>
<comment type="caution">
    <text evidence="3">The sequence shown here is derived from an EMBL/GenBank/DDBJ whole genome shotgun (WGS) entry which is preliminary data.</text>
</comment>
<proteinExistence type="predicted"/>
<keyword evidence="4" id="KW-1185">Reference proteome</keyword>
<dbReference type="InterPro" id="IPR051534">
    <property type="entry name" value="CBASS_pafABC_assoc_protein"/>
</dbReference>
<gene>
    <name evidence="3" type="ORF">PFRI_10250</name>
</gene>
<dbReference type="PANTHER" id="PTHR34580:SF3">
    <property type="entry name" value="PROTEIN PAFB"/>
    <property type="match status" value="1"/>
</dbReference>
<evidence type="ECO:0000313" key="3">
    <source>
        <dbReference type="EMBL" id="OJI94725.1"/>
    </source>
</evidence>
<dbReference type="EMBL" id="MLCB01000090">
    <property type="protein sequence ID" value="OJI94725.1"/>
    <property type="molecule type" value="Genomic_DNA"/>
</dbReference>
<name>A0A1L9NZK6_9RHOB</name>
<dbReference type="InterPro" id="IPR026881">
    <property type="entry name" value="WYL_dom"/>
</dbReference>
<organism evidence="3 4">
    <name type="scientific">Planktotalea frisia</name>
    <dbReference type="NCBI Taxonomy" id="696762"/>
    <lineage>
        <taxon>Bacteria</taxon>
        <taxon>Pseudomonadati</taxon>
        <taxon>Pseudomonadota</taxon>
        <taxon>Alphaproteobacteria</taxon>
        <taxon>Rhodobacterales</taxon>
        <taxon>Paracoccaceae</taxon>
        <taxon>Planktotalea</taxon>
    </lineage>
</organism>
<dbReference type="SUPFAM" id="SSF46785">
    <property type="entry name" value="Winged helix' DNA-binding domain"/>
    <property type="match status" value="1"/>
</dbReference>
<dbReference type="Pfam" id="PF08279">
    <property type="entry name" value="HTH_11"/>
    <property type="match status" value="1"/>
</dbReference>
<accession>A0A1L9NZK6</accession>
<evidence type="ECO:0000259" key="2">
    <source>
        <dbReference type="Pfam" id="PF13280"/>
    </source>
</evidence>
<evidence type="ECO:0000313" key="4">
    <source>
        <dbReference type="Proteomes" id="UP000184514"/>
    </source>
</evidence>
<dbReference type="Pfam" id="PF13280">
    <property type="entry name" value="WYL"/>
    <property type="match status" value="1"/>
</dbReference>
<dbReference type="PANTHER" id="PTHR34580">
    <property type="match status" value="1"/>
</dbReference>
<feature type="domain" description="Helix-turn-helix type 11" evidence="1">
    <location>
        <begin position="7"/>
        <end position="60"/>
    </location>
</feature>
<dbReference type="PROSITE" id="PS52050">
    <property type="entry name" value="WYL"/>
    <property type="match status" value="1"/>
</dbReference>
<evidence type="ECO:0000259" key="1">
    <source>
        <dbReference type="Pfam" id="PF08279"/>
    </source>
</evidence>
<dbReference type="Proteomes" id="UP000184514">
    <property type="component" value="Unassembled WGS sequence"/>
</dbReference>
<dbReference type="STRING" id="696762.PFRI_10250"/>
<dbReference type="InterPro" id="IPR036390">
    <property type="entry name" value="WH_DNA-bd_sf"/>
</dbReference>
<dbReference type="AlphaFoldDB" id="A0A1L9NZK6"/>
<dbReference type="Gene3D" id="1.10.10.10">
    <property type="entry name" value="Winged helix-like DNA-binding domain superfamily/Winged helix DNA-binding domain"/>
    <property type="match status" value="1"/>
</dbReference>
<feature type="domain" description="WYL" evidence="2">
    <location>
        <begin position="132"/>
        <end position="194"/>
    </location>
</feature>
<sequence>MIARSVRMFEIIQLLRNSDQPRTAQSIAENLDVTKRTVYRDIASLQALRVPIEGEAGVGYVMRSGFDLPPINFDVDEAEAITVGLAMITRTGDKGLKRAARSAAQKLADATPLSSTLFASSWGADEPKSIDLSDVRKAIREEHKLQIAYQNAQGIQSSRTIMPIAIAYHSEAIVLAGWCELKNSFRHFRPDRISFYSILPDTFLGSDDRLRQEWIKSYSEWL</sequence>
<reference evidence="3 4" key="1">
    <citation type="submission" date="2016-10" db="EMBL/GenBank/DDBJ databases">
        <title>Genome sequence of Planktotalea frisia SH6-1.</title>
        <authorList>
            <person name="Poehlein A."/>
            <person name="Bakenhus I."/>
            <person name="Voget S."/>
            <person name="Brinkhoff T."/>
            <person name="Simon M."/>
        </authorList>
    </citation>
    <scope>NUCLEOTIDE SEQUENCE [LARGE SCALE GENOMIC DNA]</scope>
    <source>
        <strain evidence="3 4">SH6-1</strain>
    </source>
</reference>
<dbReference type="InterPro" id="IPR013196">
    <property type="entry name" value="HTH_11"/>
</dbReference>